<dbReference type="InParanoid" id="A0A0R0IH57"/>
<evidence type="ECO:0000313" key="2">
    <source>
        <dbReference type="EnsemblPlants" id="KRH41760"/>
    </source>
</evidence>
<keyword evidence="3" id="KW-1185">Reference proteome</keyword>
<dbReference type="Gramene" id="KRH41760">
    <property type="protein sequence ID" value="KRH41760"/>
    <property type="gene ID" value="GLYMA_08G049100"/>
</dbReference>
<evidence type="ECO:0000313" key="1">
    <source>
        <dbReference type="EMBL" id="KRH41760.1"/>
    </source>
</evidence>
<protein>
    <submittedName>
        <fullName evidence="1 2">Uncharacterized protein</fullName>
    </submittedName>
</protein>
<dbReference type="Proteomes" id="UP000008827">
    <property type="component" value="Chromosome 8"/>
</dbReference>
<reference evidence="1 2" key="1">
    <citation type="journal article" date="2010" name="Nature">
        <title>Genome sequence of the palaeopolyploid soybean.</title>
        <authorList>
            <person name="Schmutz J."/>
            <person name="Cannon S.B."/>
            <person name="Schlueter J."/>
            <person name="Ma J."/>
            <person name="Mitros T."/>
            <person name="Nelson W."/>
            <person name="Hyten D.L."/>
            <person name="Song Q."/>
            <person name="Thelen J.J."/>
            <person name="Cheng J."/>
            <person name="Xu D."/>
            <person name="Hellsten U."/>
            <person name="May G.D."/>
            <person name="Yu Y."/>
            <person name="Sakurai T."/>
            <person name="Umezawa T."/>
            <person name="Bhattacharyya M.K."/>
            <person name="Sandhu D."/>
            <person name="Valliyodan B."/>
            <person name="Lindquist E."/>
            <person name="Peto M."/>
            <person name="Grant D."/>
            <person name="Shu S."/>
            <person name="Goodstein D."/>
            <person name="Barry K."/>
            <person name="Futrell-Griggs M."/>
            <person name="Abernathy B."/>
            <person name="Du J."/>
            <person name="Tian Z."/>
            <person name="Zhu L."/>
            <person name="Gill N."/>
            <person name="Joshi T."/>
            <person name="Libault M."/>
            <person name="Sethuraman A."/>
            <person name="Zhang X.-C."/>
            <person name="Shinozaki K."/>
            <person name="Nguyen H.T."/>
            <person name="Wing R.A."/>
            <person name="Cregan P."/>
            <person name="Specht J."/>
            <person name="Grimwood J."/>
            <person name="Rokhsar D."/>
            <person name="Stacey G."/>
            <person name="Shoemaker R.C."/>
            <person name="Jackson S.A."/>
        </authorList>
    </citation>
    <scope>NUCLEOTIDE SEQUENCE [LARGE SCALE GENOMIC DNA]</scope>
    <source>
        <strain evidence="2">cv. Williams 82</strain>
        <tissue evidence="1">Callus</tissue>
    </source>
</reference>
<sequence>MLKISQRRGDFILKEKLKSFKGSLKDWNRLHFGNIHKKIARILKNVNELDKKEEEGGLSVEELEARKDMQEDFWRNVEKKLD</sequence>
<dbReference type="PaxDb" id="3847-GLYMA08G05376.1"/>
<dbReference type="SMR" id="A0A0R0IH57"/>
<organism evidence="1">
    <name type="scientific">Glycine max</name>
    <name type="common">Soybean</name>
    <name type="synonym">Glycine hispida</name>
    <dbReference type="NCBI Taxonomy" id="3847"/>
    <lineage>
        <taxon>Eukaryota</taxon>
        <taxon>Viridiplantae</taxon>
        <taxon>Streptophyta</taxon>
        <taxon>Embryophyta</taxon>
        <taxon>Tracheophyta</taxon>
        <taxon>Spermatophyta</taxon>
        <taxon>Magnoliopsida</taxon>
        <taxon>eudicotyledons</taxon>
        <taxon>Gunneridae</taxon>
        <taxon>Pentapetalae</taxon>
        <taxon>rosids</taxon>
        <taxon>fabids</taxon>
        <taxon>Fabales</taxon>
        <taxon>Fabaceae</taxon>
        <taxon>Papilionoideae</taxon>
        <taxon>50 kb inversion clade</taxon>
        <taxon>NPAAA clade</taxon>
        <taxon>indigoferoid/millettioid clade</taxon>
        <taxon>Phaseoleae</taxon>
        <taxon>Glycine</taxon>
        <taxon>Glycine subgen. Soja</taxon>
    </lineage>
</organism>
<gene>
    <name evidence="1" type="ORF">GLYMA_08G049100</name>
</gene>
<dbReference type="EMBL" id="CM000841">
    <property type="protein sequence ID" value="KRH41760.1"/>
    <property type="molecule type" value="Genomic_DNA"/>
</dbReference>
<reference evidence="2" key="2">
    <citation type="submission" date="2018-02" db="UniProtKB">
        <authorList>
            <consortium name="EnsemblPlants"/>
        </authorList>
    </citation>
    <scope>IDENTIFICATION</scope>
    <source>
        <strain evidence="2">Williams 82</strain>
    </source>
</reference>
<name>A0A0R0IH57_SOYBN</name>
<dbReference type="AlphaFoldDB" id="A0A0R0IH57"/>
<accession>A0A0R0IH57</accession>
<dbReference type="OMA" id="QEDFWRN"/>
<dbReference type="OrthoDB" id="1298693at2759"/>
<evidence type="ECO:0000313" key="3">
    <source>
        <dbReference type="Proteomes" id="UP000008827"/>
    </source>
</evidence>
<proteinExistence type="predicted"/>
<dbReference type="SUPFAM" id="SSF158221">
    <property type="entry name" value="YnzC-like"/>
    <property type="match status" value="1"/>
</dbReference>
<dbReference type="EnsemblPlants" id="KRH41760">
    <property type="protein sequence ID" value="KRH41760"/>
    <property type="gene ID" value="GLYMA_08G049100"/>
</dbReference>
<reference evidence="1" key="3">
    <citation type="submission" date="2018-07" db="EMBL/GenBank/DDBJ databases">
        <title>WGS assembly of Glycine max.</title>
        <authorList>
            <person name="Schmutz J."/>
            <person name="Cannon S."/>
            <person name="Schlueter J."/>
            <person name="Ma J."/>
            <person name="Mitros T."/>
            <person name="Nelson W."/>
            <person name="Hyten D."/>
            <person name="Song Q."/>
            <person name="Thelen J."/>
            <person name="Cheng J."/>
            <person name="Xu D."/>
            <person name="Hellsten U."/>
            <person name="May G."/>
            <person name="Yu Y."/>
            <person name="Sakurai T."/>
            <person name="Umezawa T."/>
            <person name="Bhattacharyya M."/>
            <person name="Sandhu D."/>
            <person name="Valliyodan B."/>
            <person name="Lindquist E."/>
            <person name="Peto M."/>
            <person name="Grant D."/>
            <person name="Shu S."/>
            <person name="Goodstein D."/>
            <person name="Barry K."/>
            <person name="Futrell-Griggs M."/>
            <person name="Abernathy B."/>
            <person name="Du J."/>
            <person name="Tian Z."/>
            <person name="Zhu L."/>
            <person name="Gill N."/>
            <person name="Joshi T."/>
            <person name="Libault M."/>
            <person name="Sethuraman A."/>
            <person name="Zhang X."/>
            <person name="Shinozaki K."/>
            <person name="Nguyen H."/>
            <person name="Wing R."/>
            <person name="Cregan P."/>
            <person name="Specht J."/>
            <person name="Grimwood J."/>
            <person name="Rokhsar D."/>
            <person name="Stacey G."/>
            <person name="Shoemaker R."/>
            <person name="Jackson S."/>
        </authorList>
    </citation>
    <scope>NUCLEOTIDE SEQUENCE</scope>
    <source>
        <tissue evidence="1">Callus</tissue>
    </source>
</reference>